<dbReference type="GO" id="GO:0020037">
    <property type="term" value="F:heme binding"/>
    <property type="evidence" value="ECO:0007669"/>
    <property type="project" value="UniProtKB-UniRule"/>
</dbReference>
<dbReference type="InterPro" id="IPR001199">
    <property type="entry name" value="Cyt_B5-like_heme/steroid-bd"/>
</dbReference>
<evidence type="ECO:0000313" key="7">
    <source>
        <dbReference type="EMBL" id="POY70626.1"/>
    </source>
</evidence>
<evidence type="ECO:0000256" key="5">
    <source>
        <dbReference type="SAM" id="MobiDB-lite"/>
    </source>
</evidence>
<evidence type="ECO:0000256" key="3">
    <source>
        <dbReference type="ARBA" id="ARBA00023004"/>
    </source>
</evidence>
<keyword evidence="3 4" id="KW-0408">Iron</keyword>
<feature type="compositionally biased region" description="Polar residues" evidence="5">
    <location>
        <begin position="43"/>
        <end position="59"/>
    </location>
</feature>
<comment type="similarity">
    <text evidence="4">Belongs to the cytochrome b5 family.</text>
</comment>
<dbReference type="FunFam" id="3.10.120.10:FF:000001">
    <property type="entry name" value="Cytochrome b5 reductase 4"/>
    <property type="match status" value="1"/>
</dbReference>
<dbReference type="PROSITE" id="PS50255">
    <property type="entry name" value="CYTOCHROME_B5_2"/>
    <property type="match status" value="1"/>
</dbReference>
<organism evidence="7 8">
    <name type="scientific">Rhodotorula taiwanensis</name>
    <dbReference type="NCBI Taxonomy" id="741276"/>
    <lineage>
        <taxon>Eukaryota</taxon>
        <taxon>Fungi</taxon>
        <taxon>Dikarya</taxon>
        <taxon>Basidiomycota</taxon>
        <taxon>Pucciniomycotina</taxon>
        <taxon>Microbotryomycetes</taxon>
        <taxon>Sporidiobolales</taxon>
        <taxon>Sporidiobolaceae</taxon>
        <taxon>Rhodotorula</taxon>
    </lineage>
</organism>
<dbReference type="InterPro" id="IPR036400">
    <property type="entry name" value="Cyt_B5-like_heme/steroid_sf"/>
</dbReference>
<keyword evidence="2 4" id="KW-0479">Metal-binding</keyword>
<name>A0A2S5B1J5_9BASI</name>
<dbReference type="PANTHER" id="PTHR46237">
    <property type="entry name" value="CYTOCHROME B5 REDUCTASE 4 FAMILY MEMBER"/>
    <property type="match status" value="1"/>
</dbReference>
<protein>
    <recommendedName>
        <fullName evidence="6">Cytochrome b5 heme-binding domain-containing protein</fullName>
    </recommendedName>
</protein>
<evidence type="ECO:0000259" key="6">
    <source>
        <dbReference type="PROSITE" id="PS50255"/>
    </source>
</evidence>
<feature type="region of interest" description="Disordered" evidence="5">
    <location>
        <begin position="39"/>
        <end position="125"/>
    </location>
</feature>
<proteinExistence type="inferred from homology"/>
<evidence type="ECO:0000256" key="2">
    <source>
        <dbReference type="ARBA" id="ARBA00022723"/>
    </source>
</evidence>
<dbReference type="InterPro" id="IPR018506">
    <property type="entry name" value="Cyt_B5_heme-BS"/>
</dbReference>
<dbReference type="AlphaFoldDB" id="A0A2S5B1J5"/>
<feature type="domain" description="Cytochrome b5 heme-binding" evidence="6">
    <location>
        <begin position="164"/>
        <end position="240"/>
    </location>
</feature>
<accession>A0A2S5B1J5</accession>
<comment type="caution">
    <text evidence="7">The sequence shown here is derived from an EMBL/GenBank/DDBJ whole genome shotgun (WGS) entry which is preliminary data.</text>
</comment>
<dbReference type="Pfam" id="PF00173">
    <property type="entry name" value="Cyt-b5"/>
    <property type="match status" value="1"/>
</dbReference>
<dbReference type="SMART" id="SM01117">
    <property type="entry name" value="Cyt-b5"/>
    <property type="match status" value="1"/>
</dbReference>
<dbReference type="EMBL" id="PJQD01000113">
    <property type="protein sequence ID" value="POY70626.1"/>
    <property type="molecule type" value="Genomic_DNA"/>
</dbReference>
<dbReference type="Proteomes" id="UP000237144">
    <property type="component" value="Unassembled WGS sequence"/>
</dbReference>
<dbReference type="GO" id="GO:0004128">
    <property type="term" value="F:cytochrome-b5 reductase activity, acting on NAD(P)H"/>
    <property type="evidence" value="ECO:0007669"/>
    <property type="project" value="TreeGrafter"/>
</dbReference>
<dbReference type="GO" id="GO:0046872">
    <property type="term" value="F:metal ion binding"/>
    <property type="evidence" value="ECO:0007669"/>
    <property type="project" value="UniProtKB-UniRule"/>
</dbReference>
<keyword evidence="1 4" id="KW-0349">Heme</keyword>
<sequence>MFQGLTGGLSRVLGYTTAPDSSHTIPSIVAEPETKSIAFPAVGSQQRAGTAAPTPSLSLSLPGADSDDDGEALEDQEEDDDDFVSPGAPRLRVNGSGATASKRNSRPLAPSDGQSGGLLPPPSTVKVVKAPKGRVRVEKGFSQLDWAKLNRTGEVDLTGGIPEPIRVTPSELAKHNTREDCWQVYAGRVYNVGPFLRYHPGGVGEMMRGAGKDATQLFMLAHAWVNYETLLENCLVGFLVPEPSS</sequence>
<evidence type="ECO:0000256" key="4">
    <source>
        <dbReference type="RuleBase" id="RU362121"/>
    </source>
</evidence>
<dbReference type="PANTHER" id="PTHR46237:SF1">
    <property type="entry name" value="CYTOCHROME B5 REDUCTASE 4"/>
    <property type="match status" value="1"/>
</dbReference>
<evidence type="ECO:0000313" key="8">
    <source>
        <dbReference type="Proteomes" id="UP000237144"/>
    </source>
</evidence>
<dbReference type="GO" id="GO:0005737">
    <property type="term" value="C:cytoplasm"/>
    <property type="evidence" value="ECO:0007669"/>
    <property type="project" value="TreeGrafter"/>
</dbReference>
<dbReference type="Gene3D" id="3.10.120.10">
    <property type="entry name" value="Cytochrome b5-like heme/steroid binding domain"/>
    <property type="match status" value="1"/>
</dbReference>
<gene>
    <name evidence="7" type="ORF">BMF94_6404</name>
</gene>
<dbReference type="STRING" id="741276.A0A2S5B1J5"/>
<dbReference type="PROSITE" id="PS00191">
    <property type="entry name" value="CYTOCHROME_B5_1"/>
    <property type="match status" value="1"/>
</dbReference>
<dbReference type="OrthoDB" id="432299at2759"/>
<dbReference type="InterPro" id="IPR051872">
    <property type="entry name" value="Cytochrome_b5/Flavoprotein_Rdt"/>
</dbReference>
<dbReference type="SUPFAM" id="SSF55856">
    <property type="entry name" value="Cytochrome b5-like heme/steroid binding domain"/>
    <property type="match status" value="1"/>
</dbReference>
<evidence type="ECO:0000256" key="1">
    <source>
        <dbReference type="ARBA" id="ARBA00022617"/>
    </source>
</evidence>
<keyword evidence="8" id="KW-1185">Reference proteome</keyword>
<feature type="compositionally biased region" description="Acidic residues" evidence="5">
    <location>
        <begin position="65"/>
        <end position="83"/>
    </location>
</feature>
<reference evidence="7 8" key="1">
    <citation type="journal article" date="2018" name="Front. Microbiol.">
        <title>Prospects for Fungal Bioremediation of Acidic Radioactive Waste Sites: Characterization and Genome Sequence of Rhodotorula taiwanensis MD1149.</title>
        <authorList>
            <person name="Tkavc R."/>
            <person name="Matrosova V.Y."/>
            <person name="Grichenko O.E."/>
            <person name="Gostincar C."/>
            <person name="Volpe R.P."/>
            <person name="Klimenkova P."/>
            <person name="Gaidamakova E.K."/>
            <person name="Zhou C.E."/>
            <person name="Stewart B.J."/>
            <person name="Lyman M.G."/>
            <person name="Malfatti S.A."/>
            <person name="Rubinfeld B."/>
            <person name="Courtot M."/>
            <person name="Singh J."/>
            <person name="Dalgard C.L."/>
            <person name="Hamilton T."/>
            <person name="Frey K.G."/>
            <person name="Gunde-Cimerman N."/>
            <person name="Dugan L."/>
            <person name="Daly M.J."/>
        </authorList>
    </citation>
    <scope>NUCLEOTIDE SEQUENCE [LARGE SCALE GENOMIC DNA]</scope>
    <source>
        <strain evidence="7 8">MD1149</strain>
    </source>
</reference>